<evidence type="ECO:0000256" key="9">
    <source>
        <dbReference type="ARBA" id="ARBA00023121"/>
    </source>
</evidence>
<evidence type="ECO:0000259" key="15">
    <source>
        <dbReference type="Pfam" id="PF16026"/>
    </source>
</evidence>
<feature type="compositionally biased region" description="Polar residues" evidence="14">
    <location>
        <begin position="96"/>
        <end position="120"/>
    </location>
</feature>
<dbReference type="Pfam" id="PF16026">
    <property type="entry name" value="MIEAP"/>
    <property type="match status" value="1"/>
</dbReference>
<dbReference type="AlphaFoldDB" id="A0A7M7MH61"/>
<dbReference type="PANTHER" id="PTHR21771:SF1">
    <property type="entry name" value="MITOCHONDRIA-EATING PROTEIN"/>
    <property type="match status" value="1"/>
</dbReference>
<evidence type="ECO:0000313" key="16">
    <source>
        <dbReference type="EnsemblMetazoa" id="XP_022661725"/>
    </source>
</evidence>
<feature type="compositionally biased region" description="Basic and acidic residues" evidence="14">
    <location>
        <begin position="242"/>
        <end position="251"/>
    </location>
</feature>
<evidence type="ECO:0000256" key="11">
    <source>
        <dbReference type="ARBA" id="ARBA00023136"/>
    </source>
</evidence>
<evidence type="ECO:0000256" key="7">
    <source>
        <dbReference type="ARBA" id="ARBA00022787"/>
    </source>
</evidence>
<dbReference type="GO" id="GO:0005759">
    <property type="term" value="C:mitochondrial matrix"/>
    <property type="evidence" value="ECO:0007669"/>
    <property type="project" value="UniProtKB-SubCell"/>
</dbReference>
<feature type="region of interest" description="Disordered" evidence="14">
    <location>
        <begin position="460"/>
        <end position="489"/>
    </location>
</feature>
<feature type="region of interest" description="Disordered" evidence="14">
    <location>
        <begin position="505"/>
        <end position="536"/>
    </location>
</feature>
<comment type="similarity">
    <text evidence="4">Belongs to the MIEAP family.</text>
</comment>
<feature type="compositionally biased region" description="Low complexity" evidence="14">
    <location>
        <begin position="254"/>
        <end position="263"/>
    </location>
</feature>
<dbReference type="InParanoid" id="A0A7M7MH61"/>
<feature type="domain" description="Mitochondria-eating protein C-terminal" evidence="15">
    <location>
        <begin position="626"/>
        <end position="823"/>
    </location>
</feature>
<organism evidence="16 17">
    <name type="scientific">Varroa destructor</name>
    <name type="common">Honeybee mite</name>
    <dbReference type="NCBI Taxonomy" id="109461"/>
    <lineage>
        <taxon>Eukaryota</taxon>
        <taxon>Metazoa</taxon>
        <taxon>Ecdysozoa</taxon>
        <taxon>Arthropoda</taxon>
        <taxon>Chelicerata</taxon>
        <taxon>Arachnida</taxon>
        <taxon>Acari</taxon>
        <taxon>Parasitiformes</taxon>
        <taxon>Mesostigmata</taxon>
        <taxon>Gamasina</taxon>
        <taxon>Dermanyssoidea</taxon>
        <taxon>Varroidae</taxon>
        <taxon>Varroa</taxon>
    </lineage>
</organism>
<comment type="subcellular location">
    <subcellularLocation>
        <location evidence="3">Cytoplasm</location>
    </subcellularLocation>
    <subcellularLocation>
        <location evidence="2">Mitochondrion matrix</location>
    </subcellularLocation>
    <subcellularLocation>
        <location evidence="1">Mitochondrion outer membrane</location>
    </subcellularLocation>
</comment>
<feature type="region of interest" description="Disordered" evidence="14">
    <location>
        <begin position="225"/>
        <end position="263"/>
    </location>
</feature>
<dbReference type="GeneID" id="111250596"/>
<keyword evidence="7" id="KW-1000">Mitochondrion outer membrane</keyword>
<sequence>MAAPGLGALSAGGGVGVAAWIRDPPGATSADARIKPERSTNRRNVQKLTWRSSHWAAGFAASNNNNNNNSSTSSSSSSSSNNNNNNNSNNNNNNSAGSPTLASGPNASTTDDTSGRVQSMTISDVSPGLAIRRILRLFEASQMKEAANLINRLNAVTFRTMLPDLPIEIFVETMPHTLPVLEAIYARAFLAAGEPGIEPSLKALRPEAVVFQMVKLFAAGHQDKRAALAPSQDQPSPGGSKDISDPKDQETIRPTTTTQQPTPAEIIACKKLLKIIVLSEPQLRAIISRRKRALDRAVQSLGQHGLVGTSDDALMNLHDALKLEFERILSQYKAAVGKLEEQWLAPKAPVARSLVHGPAPTRASHQRQLSLRQSEIQERLIKNQSLLNVLHPALATHRNLELLLAVLQRRIDFDKDVLFQFTQLRKEASDVDAEASIVSAALMCYSWGCQKVVELMREVEPSGGAASDDPEDDSSTDVSAGYHSDSDSNCTRSNCLLYSAAPQTASSAGSGNRGTTPHGSGPSPSSRAGSSGSSGVSVISGVWDPANLARELEALRTELEKARQTINSMQIAEQQLKQRLAAEAPRTAGGLSVADRGLNLANGPAAGGTGTGTVGGPGVGGLLDKRPSALIRRYGALYAQARIDTLDALEKLPQLSDCDELKSKLLFSVVVLAFRSVGNTIADMKSQVRRALRVKGDATSDPYAEDLEASVELYLRSKAEDFDVTKNIQDVCQQILATLYDYPCLKECRGLITYVGDSVRLAWALSTQTPPYRLEFEARTFRPDYHVRFHSSNQGSDHICTYLWPALIEAENGPCVHKGVVIT</sequence>
<name>A0A7M7MH61_VARDE</name>
<evidence type="ECO:0000256" key="6">
    <source>
        <dbReference type="ARBA" id="ARBA00022490"/>
    </source>
</evidence>
<protein>
    <recommendedName>
        <fullName evidence="5">Mitochondria-eating protein</fullName>
    </recommendedName>
    <alternativeName>
        <fullName evidence="12">Spermatogenesis-associated protein 18</fullName>
    </alternativeName>
</protein>
<evidence type="ECO:0000256" key="3">
    <source>
        <dbReference type="ARBA" id="ARBA00004496"/>
    </source>
</evidence>
<feature type="compositionally biased region" description="Polar residues" evidence="14">
    <location>
        <begin position="505"/>
        <end position="515"/>
    </location>
</feature>
<dbReference type="KEGG" id="vde:111250596"/>
<keyword evidence="6" id="KW-0963">Cytoplasm</keyword>
<dbReference type="EnsemblMetazoa" id="XM_022805990">
    <property type="protein sequence ID" value="XP_022661725"/>
    <property type="gene ID" value="LOC111250596"/>
</dbReference>
<evidence type="ECO:0000256" key="13">
    <source>
        <dbReference type="SAM" id="Coils"/>
    </source>
</evidence>
<evidence type="ECO:0000256" key="1">
    <source>
        <dbReference type="ARBA" id="ARBA00004294"/>
    </source>
</evidence>
<dbReference type="OMA" id="RYSAGCQ"/>
<dbReference type="InterPro" id="IPR026169">
    <property type="entry name" value="MIEAP"/>
</dbReference>
<evidence type="ECO:0000256" key="4">
    <source>
        <dbReference type="ARBA" id="ARBA00008233"/>
    </source>
</evidence>
<feature type="compositionally biased region" description="Low complexity" evidence="14">
    <location>
        <begin position="517"/>
        <end position="536"/>
    </location>
</feature>
<dbReference type="GO" id="GO:0008289">
    <property type="term" value="F:lipid binding"/>
    <property type="evidence" value="ECO:0007669"/>
    <property type="project" value="UniProtKB-KW"/>
</dbReference>
<evidence type="ECO:0000256" key="8">
    <source>
        <dbReference type="ARBA" id="ARBA00023054"/>
    </source>
</evidence>
<reference evidence="16" key="1">
    <citation type="submission" date="2021-01" db="UniProtKB">
        <authorList>
            <consortium name="EnsemblMetazoa"/>
        </authorList>
    </citation>
    <scope>IDENTIFICATION</scope>
</reference>
<keyword evidence="8 13" id="KW-0175">Coiled coil</keyword>
<evidence type="ECO:0000256" key="5">
    <source>
        <dbReference type="ARBA" id="ARBA00019863"/>
    </source>
</evidence>
<evidence type="ECO:0000256" key="10">
    <source>
        <dbReference type="ARBA" id="ARBA00023128"/>
    </source>
</evidence>
<evidence type="ECO:0000256" key="14">
    <source>
        <dbReference type="SAM" id="MobiDB-lite"/>
    </source>
</evidence>
<dbReference type="OrthoDB" id="6047381at2759"/>
<evidence type="ECO:0000256" key="12">
    <source>
        <dbReference type="ARBA" id="ARBA00032687"/>
    </source>
</evidence>
<dbReference type="InterPro" id="IPR031981">
    <property type="entry name" value="MIEAP_C"/>
</dbReference>
<dbReference type="GO" id="GO:0005741">
    <property type="term" value="C:mitochondrial outer membrane"/>
    <property type="evidence" value="ECO:0007669"/>
    <property type="project" value="UniProtKB-SubCell"/>
</dbReference>
<dbReference type="GO" id="GO:0035694">
    <property type="term" value="P:mitochondrial protein catabolic process"/>
    <property type="evidence" value="ECO:0007669"/>
    <property type="project" value="InterPro"/>
</dbReference>
<feature type="region of interest" description="Disordered" evidence="14">
    <location>
        <begin position="27"/>
        <end position="120"/>
    </location>
</feature>
<evidence type="ECO:0000313" key="17">
    <source>
        <dbReference type="Proteomes" id="UP000594260"/>
    </source>
</evidence>
<evidence type="ECO:0000256" key="2">
    <source>
        <dbReference type="ARBA" id="ARBA00004305"/>
    </source>
</evidence>
<dbReference type="Proteomes" id="UP000594260">
    <property type="component" value="Unplaced"/>
</dbReference>
<dbReference type="PANTHER" id="PTHR21771">
    <property type="entry name" value="MITOCHONDRIA-EATING PROTEIN-RELATED"/>
    <property type="match status" value="1"/>
</dbReference>
<keyword evidence="9" id="KW-0446">Lipid-binding</keyword>
<feature type="coiled-coil region" evidence="13">
    <location>
        <begin position="545"/>
        <end position="579"/>
    </location>
</feature>
<dbReference type="RefSeq" id="XP_022661725.1">
    <property type="nucleotide sequence ID" value="XM_022805990.1"/>
</dbReference>
<keyword evidence="10" id="KW-0496">Mitochondrion</keyword>
<dbReference type="GO" id="GO:0035695">
    <property type="term" value="P:mitophagy by internal vacuole formation"/>
    <property type="evidence" value="ECO:0007669"/>
    <property type="project" value="TreeGrafter"/>
</dbReference>
<proteinExistence type="inferred from homology"/>
<feature type="compositionally biased region" description="Polar residues" evidence="14">
    <location>
        <begin position="42"/>
        <end position="52"/>
    </location>
</feature>
<keyword evidence="17" id="KW-1185">Reference proteome</keyword>
<feature type="compositionally biased region" description="Low complexity" evidence="14">
    <location>
        <begin position="62"/>
        <end position="95"/>
    </location>
</feature>
<accession>A0A7M7MH61</accession>
<keyword evidence="11" id="KW-0472">Membrane</keyword>